<gene>
    <name evidence="2" type="ORF">L2A60_13030</name>
</gene>
<sequence>MRRVCGSGLATKPGDPVRIVATGQPAPSSVAMGRNGSMAKKARCWSGMKLRIAAPESRVPARRCASRSPAWNGSAFMAGIYAADGTGERGTDAASYGSSGSQISPES</sequence>
<reference evidence="2 3" key="1">
    <citation type="submission" date="2022-01" db="EMBL/GenBank/DDBJ databases">
        <authorList>
            <person name="Won M."/>
            <person name="Kim S.-J."/>
            <person name="Kwon S.-W."/>
        </authorList>
    </citation>
    <scope>NUCLEOTIDE SEQUENCE [LARGE SCALE GENOMIC DNA]</scope>
    <source>
        <strain evidence="2 3">KCTC 23505</strain>
    </source>
</reference>
<dbReference type="Proteomes" id="UP001521209">
    <property type="component" value="Unassembled WGS sequence"/>
</dbReference>
<name>A0ABS9DXY0_9PROT</name>
<dbReference type="RefSeq" id="WP_235704852.1">
    <property type="nucleotide sequence ID" value="NZ_JAKGBZ010000026.1"/>
</dbReference>
<organism evidence="2 3">
    <name type="scientific">Acidiphilium iwatense</name>
    <dbReference type="NCBI Taxonomy" id="768198"/>
    <lineage>
        <taxon>Bacteria</taxon>
        <taxon>Pseudomonadati</taxon>
        <taxon>Pseudomonadota</taxon>
        <taxon>Alphaproteobacteria</taxon>
        <taxon>Acetobacterales</taxon>
        <taxon>Acidocellaceae</taxon>
        <taxon>Acidiphilium</taxon>
    </lineage>
</organism>
<proteinExistence type="predicted"/>
<protein>
    <submittedName>
        <fullName evidence="2">Uncharacterized protein</fullName>
    </submittedName>
</protein>
<comment type="caution">
    <text evidence="2">The sequence shown here is derived from an EMBL/GenBank/DDBJ whole genome shotgun (WGS) entry which is preliminary data.</text>
</comment>
<evidence type="ECO:0000256" key="1">
    <source>
        <dbReference type="SAM" id="MobiDB-lite"/>
    </source>
</evidence>
<accession>A0ABS9DXY0</accession>
<keyword evidence="3" id="KW-1185">Reference proteome</keyword>
<feature type="region of interest" description="Disordered" evidence="1">
    <location>
        <begin position="88"/>
        <end position="107"/>
    </location>
</feature>
<dbReference type="EMBL" id="JAKGBZ010000026">
    <property type="protein sequence ID" value="MCF3947601.1"/>
    <property type="molecule type" value="Genomic_DNA"/>
</dbReference>
<feature type="region of interest" description="Disordered" evidence="1">
    <location>
        <begin position="1"/>
        <end position="35"/>
    </location>
</feature>
<evidence type="ECO:0000313" key="2">
    <source>
        <dbReference type="EMBL" id="MCF3947601.1"/>
    </source>
</evidence>
<evidence type="ECO:0000313" key="3">
    <source>
        <dbReference type="Proteomes" id="UP001521209"/>
    </source>
</evidence>
<feature type="compositionally biased region" description="Polar residues" evidence="1">
    <location>
        <begin position="96"/>
        <end position="107"/>
    </location>
</feature>